<name>A0AAN8I1I0_9EURO</name>
<dbReference type="EMBL" id="JAKLMC020000039">
    <property type="protein sequence ID" value="KAK5949067.1"/>
    <property type="molecule type" value="Genomic_DNA"/>
</dbReference>
<reference evidence="3 4" key="1">
    <citation type="submission" date="2022-12" db="EMBL/GenBank/DDBJ databases">
        <title>Genomic features and morphological characterization of a novel Knufia sp. strain isolated from spacecraft assembly facility.</title>
        <authorList>
            <person name="Teixeira M."/>
            <person name="Chander A.M."/>
            <person name="Stajich J.E."/>
            <person name="Venkateswaran K."/>
        </authorList>
    </citation>
    <scope>NUCLEOTIDE SEQUENCE [LARGE SCALE GENOMIC DNA]</scope>
    <source>
        <strain evidence="3 4">FJI-L2-BK-P2</strain>
    </source>
</reference>
<keyword evidence="4" id="KW-1185">Reference proteome</keyword>
<evidence type="ECO:0000256" key="2">
    <source>
        <dbReference type="SAM" id="MobiDB-lite"/>
    </source>
</evidence>
<comment type="caution">
    <text evidence="3">The sequence shown here is derived from an EMBL/GenBank/DDBJ whole genome shotgun (WGS) entry which is preliminary data.</text>
</comment>
<sequence>MASDDHLQAAILSAQLELDFERAKQQAERIYEDERARILRVNLLLQEDINDELQEQLEHIQDVDLKQSEDHVEDLSARLADLEEQYQQTQTDLKTCLRDIDAYQAEINALNAASTGSTKLLTEKLALSRELSALKPELEHLRSQATSQQNALADKLSLQRELSTVQVELEQEKRTTQRLKQKPQTHDDTMLNEEIEELKEQLGKEKKLVQKLERQTAKQASQKSAADAALVDELESVKQELGEAKKRAQQVEKRLEEATRNHSVAEQHSAQLDQLKADLAKEKKALAKAEREALKKASEWDVQKETLETKLDAFRNKLRSTKEQLKEAQNELERREQAKFAESAAATKARIAGRAASVEPTQHPKKRNVARFDPDMTIGTPGNGGPAAKNPRTTLSTVGDKSTFSITPFLNRTMSILPESPNAVMNTTINELAEEAEKEKEPGNDREKAKKPAAAATKKKADVKEAPSKKAADKPKAAKPLKEAANARLNAVVKAPTLDKVIEEDDAEAESGGQENLASSKAVIVEVSETTTLEPKKKKLLGARKNIFDDEEPDGIKKAGGLGKVKLGLGKNKPRMLAEFSPLKKDRRMTSFVGA</sequence>
<dbReference type="Proteomes" id="UP001316803">
    <property type="component" value="Unassembled WGS sequence"/>
</dbReference>
<proteinExistence type="predicted"/>
<evidence type="ECO:0000313" key="3">
    <source>
        <dbReference type="EMBL" id="KAK5949067.1"/>
    </source>
</evidence>
<organism evidence="3 4">
    <name type="scientific">Knufia fluminis</name>
    <dbReference type="NCBI Taxonomy" id="191047"/>
    <lineage>
        <taxon>Eukaryota</taxon>
        <taxon>Fungi</taxon>
        <taxon>Dikarya</taxon>
        <taxon>Ascomycota</taxon>
        <taxon>Pezizomycotina</taxon>
        <taxon>Eurotiomycetes</taxon>
        <taxon>Chaetothyriomycetidae</taxon>
        <taxon>Chaetothyriales</taxon>
        <taxon>Trichomeriaceae</taxon>
        <taxon>Knufia</taxon>
    </lineage>
</organism>
<feature type="region of interest" description="Disordered" evidence="2">
    <location>
        <begin position="434"/>
        <end position="483"/>
    </location>
</feature>
<feature type="compositionally biased region" description="Basic and acidic residues" evidence="2">
    <location>
        <begin position="435"/>
        <end position="450"/>
    </location>
</feature>
<dbReference type="AlphaFoldDB" id="A0AAN8I1I0"/>
<feature type="coiled-coil region" evidence="1">
    <location>
        <begin position="155"/>
        <end position="342"/>
    </location>
</feature>
<protein>
    <submittedName>
        <fullName evidence="3">Uncharacterized protein</fullName>
    </submittedName>
</protein>
<feature type="compositionally biased region" description="Basic and acidic residues" evidence="2">
    <location>
        <begin position="459"/>
        <end position="482"/>
    </location>
</feature>
<evidence type="ECO:0000256" key="1">
    <source>
        <dbReference type="SAM" id="Coils"/>
    </source>
</evidence>
<feature type="coiled-coil region" evidence="1">
    <location>
        <begin position="65"/>
        <end position="113"/>
    </location>
</feature>
<keyword evidence="1" id="KW-0175">Coiled coil</keyword>
<feature type="region of interest" description="Disordered" evidence="2">
    <location>
        <begin position="372"/>
        <end position="399"/>
    </location>
</feature>
<accession>A0AAN8I1I0</accession>
<evidence type="ECO:0000313" key="4">
    <source>
        <dbReference type="Proteomes" id="UP001316803"/>
    </source>
</evidence>
<gene>
    <name evidence="3" type="ORF">OHC33_009808</name>
</gene>